<organism evidence="1">
    <name type="scientific">Vibrio anguillarum serovar O2</name>
    <dbReference type="NCBI Taxonomy" id="105260"/>
    <lineage>
        <taxon>Bacteria</taxon>
        <taxon>Pseudomonadati</taxon>
        <taxon>Pseudomonadota</taxon>
        <taxon>Gammaproteobacteria</taxon>
        <taxon>Vibrionales</taxon>
        <taxon>Vibrionaceae</taxon>
        <taxon>Vibrio</taxon>
    </lineage>
</organism>
<dbReference type="EMBL" id="AM238700">
    <property type="protein sequence ID" value="CAJ87704.1"/>
    <property type="molecule type" value="Genomic_DNA"/>
</dbReference>
<reference evidence="1" key="1">
    <citation type="submission" date="2006-04" db="EMBL/GenBank/DDBJ databases">
        <title>Identification of a new small cryptic plasmid in Listonella anguillarum serotype O2 strains.</title>
        <authorList>
            <person name="Perez-Pardal L."/>
            <person name="Osorio C.R."/>
            <person name="Lemos M.L."/>
        </authorList>
    </citation>
    <scope>NUCLEOTIDE SEQUENCE [LARGE SCALE GENOMIC DNA]</scope>
    <source>
        <strain evidence="1">PC628.1</strain>
    </source>
</reference>
<dbReference type="AlphaFoldDB" id="A4Q8I1"/>
<evidence type="ECO:0000313" key="1">
    <source>
        <dbReference type="EMBL" id="CAJ87704.1"/>
    </source>
</evidence>
<proteinExistence type="predicted"/>
<sequence>MLKTIKKRMITMNNEIQNVSVRKWQRIEVDGKLERFRDGKFYVFGLEENDFTKNLYKAECSDVYYCIKCDSKVVKSNEEITCTDAPCIINGDATFREVCFVSKEHTKCPKCSEEGWINYLV</sequence>
<name>A4Q8I1_VIBAN</name>
<protein>
    <submittedName>
        <fullName evidence="1">Uncharacterized protein</fullName>
    </submittedName>
</protein>
<accession>A4Q8I1</accession>